<dbReference type="Proteomes" id="UP001060215">
    <property type="component" value="Chromosome 7"/>
</dbReference>
<evidence type="ECO:0000313" key="2">
    <source>
        <dbReference type="Proteomes" id="UP001060215"/>
    </source>
</evidence>
<sequence>MGDLMLKDKIAPGQKRHNISGDVASFSCKLGMSAATVIPLVHASKNGIHECARCFGPATTRCSRCKVTLGMIKPRFLGLKIMLFQNFDYVLSKEEIPRRHNVNICGGFSNGHTSSRSTMHRSHDLQSQHGNILDSRTNFGISDLLCSTKPETIVCDIERDFMSEVAGIRDAIPQQGSNKDASMGIMKMFGLRKSIEAW</sequence>
<dbReference type="EMBL" id="CM045764">
    <property type="protein sequence ID" value="KAI8007249.1"/>
    <property type="molecule type" value="Genomic_DNA"/>
</dbReference>
<organism evidence="1 2">
    <name type="scientific">Camellia lanceoleosa</name>
    <dbReference type="NCBI Taxonomy" id="1840588"/>
    <lineage>
        <taxon>Eukaryota</taxon>
        <taxon>Viridiplantae</taxon>
        <taxon>Streptophyta</taxon>
        <taxon>Embryophyta</taxon>
        <taxon>Tracheophyta</taxon>
        <taxon>Spermatophyta</taxon>
        <taxon>Magnoliopsida</taxon>
        <taxon>eudicotyledons</taxon>
        <taxon>Gunneridae</taxon>
        <taxon>Pentapetalae</taxon>
        <taxon>asterids</taxon>
        <taxon>Ericales</taxon>
        <taxon>Theaceae</taxon>
        <taxon>Camellia</taxon>
    </lineage>
</organism>
<reference evidence="1 2" key="1">
    <citation type="journal article" date="2022" name="Plant J.">
        <title>Chromosome-level genome of Camellia lanceoleosa provides a valuable resource for understanding genome evolution and self-incompatibility.</title>
        <authorList>
            <person name="Gong W."/>
            <person name="Xiao S."/>
            <person name="Wang L."/>
            <person name="Liao Z."/>
            <person name="Chang Y."/>
            <person name="Mo W."/>
            <person name="Hu G."/>
            <person name="Li W."/>
            <person name="Zhao G."/>
            <person name="Zhu H."/>
            <person name="Hu X."/>
            <person name="Ji K."/>
            <person name="Xiang X."/>
            <person name="Song Q."/>
            <person name="Yuan D."/>
            <person name="Jin S."/>
            <person name="Zhang L."/>
        </authorList>
    </citation>
    <scope>NUCLEOTIDE SEQUENCE [LARGE SCALE GENOMIC DNA]</scope>
    <source>
        <strain evidence="1">SQ_2022a</strain>
    </source>
</reference>
<accession>A0ACC0H2V6</accession>
<name>A0ACC0H2V6_9ERIC</name>
<keyword evidence="2" id="KW-1185">Reference proteome</keyword>
<protein>
    <submittedName>
        <fullName evidence="1">Uncharacterized protein</fullName>
    </submittedName>
</protein>
<proteinExistence type="predicted"/>
<evidence type="ECO:0000313" key="1">
    <source>
        <dbReference type="EMBL" id="KAI8007249.1"/>
    </source>
</evidence>
<comment type="caution">
    <text evidence="1">The sequence shown here is derived from an EMBL/GenBank/DDBJ whole genome shotgun (WGS) entry which is preliminary data.</text>
</comment>
<gene>
    <name evidence="1" type="ORF">LOK49_LG07G00424</name>
</gene>